<dbReference type="RefSeq" id="WP_185122280.1">
    <property type="nucleotide sequence ID" value="NZ_JACJVQ010000019.1"/>
</dbReference>
<dbReference type="EMBL" id="JACJVQ010000019">
    <property type="protein sequence ID" value="MBB6637095.1"/>
    <property type="molecule type" value="Genomic_DNA"/>
</dbReference>
<keyword evidence="4" id="KW-0564">Palmitate</keyword>
<dbReference type="SUPFAM" id="SSF53850">
    <property type="entry name" value="Periplasmic binding protein-like II"/>
    <property type="match status" value="1"/>
</dbReference>
<evidence type="ECO:0000256" key="7">
    <source>
        <dbReference type="SAM" id="SignalP"/>
    </source>
</evidence>
<sequence>MPKWSWKWITLSLVTLSLAACNATPGTDGSQENTGADQETNQTRNASAGTGNALDDPSSGERKTIVFSAFWPNEQYEQAKKEYEATHPDIEIKLQYGLSTPYSDEGGDEAQLNADMEKYITSTNAAMLAGKGPDLMDLRYLSAEDYTAHRLLDELGKRMDQDQTFDKSDYFTHVLESGRNEEGLFSVPLTFSLGGMIGDQAAIAQTGVKIDDRNWTWNDFIATGQKLLAAKGPYKTVIGNGEGMIAAAGTDFFVRSIVTDNYGWFVDEAKRKASFDSQDFSELLKQIKGMFDDGIIAGGPAYFTNVTINSPTDYLTSLQAFGDQTAFYAKPHATGAAAGAAFTKEYNLGINAKSSVRDESWEFLKYLMNHTSFGFPINKQRYMEDVQELKDKGTIAPDKTGPLQGKEFRVDAAKLDRLEDFVNQAAQERNESGKVLDIVVAESAAYFAGQKSAEDVARLIQNKANTLLNE</sequence>
<organism evidence="8 9">
    <name type="scientific">Cohnella thailandensis</name>
    <dbReference type="NCBI Taxonomy" id="557557"/>
    <lineage>
        <taxon>Bacteria</taxon>
        <taxon>Bacillati</taxon>
        <taxon>Bacillota</taxon>
        <taxon>Bacilli</taxon>
        <taxon>Bacillales</taxon>
        <taxon>Paenibacillaceae</taxon>
        <taxon>Cohnella</taxon>
    </lineage>
</organism>
<gene>
    <name evidence="8" type="ORF">H7B67_23455</name>
</gene>
<reference evidence="8 9" key="1">
    <citation type="submission" date="2020-08" db="EMBL/GenBank/DDBJ databases">
        <title>Cohnella phylogeny.</title>
        <authorList>
            <person name="Dunlap C."/>
        </authorList>
    </citation>
    <scope>NUCLEOTIDE SEQUENCE [LARGE SCALE GENOMIC DNA]</scope>
    <source>
        <strain evidence="8 9">DSM 25241</strain>
    </source>
</reference>
<feature type="compositionally biased region" description="Polar residues" evidence="6">
    <location>
        <begin position="25"/>
        <end position="50"/>
    </location>
</feature>
<evidence type="ECO:0000256" key="1">
    <source>
        <dbReference type="ARBA" id="ARBA00022475"/>
    </source>
</evidence>
<evidence type="ECO:0000256" key="4">
    <source>
        <dbReference type="ARBA" id="ARBA00023139"/>
    </source>
</evidence>
<dbReference type="Gene3D" id="3.40.190.10">
    <property type="entry name" value="Periplasmic binding protein-like II"/>
    <property type="match status" value="1"/>
</dbReference>
<dbReference type="Proteomes" id="UP000535838">
    <property type="component" value="Unassembled WGS sequence"/>
</dbReference>
<evidence type="ECO:0000256" key="5">
    <source>
        <dbReference type="ARBA" id="ARBA00023288"/>
    </source>
</evidence>
<evidence type="ECO:0000313" key="8">
    <source>
        <dbReference type="EMBL" id="MBB6637095.1"/>
    </source>
</evidence>
<keyword evidence="9" id="KW-1185">Reference proteome</keyword>
<dbReference type="PROSITE" id="PS51257">
    <property type="entry name" value="PROKAR_LIPOPROTEIN"/>
    <property type="match status" value="1"/>
</dbReference>
<proteinExistence type="predicted"/>
<dbReference type="InterPro" id="IPR006059">
    <property type="entry name" value="SBP"/>
</dbReference>
<protein>
    <submittedName>
        <fullName evidence="8">Carbohydrate ABC transporter substrate-binding protein</fullName>
    </submittedName>
</protein>
<accession>A0A841T3A5</accession>
<keyword evidence="5" id="KW-0449">Lipoprotein</keyword>
<dbReference type="PANTHER" id="PTHR43649">
    <property type="entry name" value="ARABINOSE-BINDING PROTEIN-RELATED"/>
    <property type="match status" value="1"/>
</dbReference>
<dbReference type="Pfam" id="PF01547">
    <property type="entry name" value="SBP_bac_1"/>
    <property type="match status" value="1"/>
</dbReference>
<keyword evidence="2 7" id="KW-0732">Signal</keyword>
<dbReference type="AlphaFoldDB" id="A0A841T3A5"/>
<evidence type="ECO:0000256" key="6">
    <source>
        <dbReference type="SAM" id="MobiDB-lite"/>
    </source>
</evidence>
<evidence type="ECO:0000256" key="2">
    <source>
        <dbReference type="ARBA" id="ARBA00022729"/>
    </source>
</evidence>
<name>A0A841T3A5_9BACL</name>
<keyword evidence="1" id="KW-1003">Cell membrane</keyword>
<dbReference type="InterPro" id="IPR050490">
    <property type="entry name" value="Bact_solute-bd_prot1"/>
</dbReference>
<dbReference type="PANTHER" id="PTHR43649:SF33">
    <property type="entry name" value="POLYGALACTURONAN_RHAMNOGALACTURONAN-BINDING PROTEIN YTCQ"/>
    <property type="match status" value="1"/>
</dbReference>
<evidence type="ECO:0000313" key="9">
    <source>
        <dbReference type="Proteomes" id="UP000535838"/>
    </source>
</evidence>
<feature type="region of interest" description="Disordered" evidence="6">
    <location>
        <begin position="25"/>
        <end position="60"/>
    </location>
</feature>
<feature type="signal peptide" evidence="7">
    <location>
        <begin position="1"/>
        <end position="23"/>
    </location>
</feature>
<feature type="chain" id="PRO_5039644580" evidence="7">
    <location>
        <begin position="24"/>
        <end position="470"/>
    </location>
</feature>
<comment type="caution">
    <text evidence="8">The sequence shown here is derived from an EMBL/GenBank/DDBJ whole genome shotgun (WGS) entry which is preliminary data.</text>
</comment>
<evidence type="ECO:0000256" key="3">
    <source>
        <dbReference type="ARBA" id="ARBA00023136"/>
    </source>
</evidence>
<keyword evidence="3" id="KW-0472">Membrane</keyword>